<comment type="caution">
    <text evidence="4">The sequence shown here is derived from an EMBL/GenBank/DDBJ whole genome shotgun (WGS) entry which is preliminary data.</text>
</comment>
<keyword evidence="5" id="KW-1185">Reference proteome</keyword>
<feature type="region of interest" description="Disordered" evidence="1">
    <location>
        <begin position="461"/>
        <end position="495"/>
    </location>
</feature>
<dbReference type="PANTHER" id="PTHR47585">
    <property type="match status" value="1"/>
</dbReference>
<evidence type="ECO:0000313" key="5">
    <source>
        <dbReference type="Proteomes" id="UP000183809"/>
    </source>
</evidence>
<dbReference type="Pfam" id="PF07287">
    <property type="entry name" value="AtuA"/>
    <property type="match status" value="1"/>
</dbReference>
<dbReference type="EMBL" id="MNUE01000006">
    <property type="protein sequence ID" value="OJD37618.1"/>
    <property type="molecule type" value="Genomic_DNA"/>
</dbReference>
<reference evidence="4 5" key="1">
    <citation type="submission" date="2016-10" db="EMBL/GenBank/DDBJ databases">
        <title>Proteomics and genomics reveal pathogen-plant mechanisms compatible with a hemibiotrophic lifestyle of Diplodia corticola.</title>
        <authorList>
            <person name="Fernandes I."/>
            <person name="De Jonge R."/>
            <person name="Van De Peer Y."/>
            <person name="Devreese B."/>
            <person name="Alves A."/>
            <person name="Esteves A.C."/>
        </authorList>
    </citation>
    <scope>NUCLEOTIDE SEQUENCE [LARGE SCALE GENOMIC DNA]</scope>
    <source>
        <strain evidence="4 5">CBS 112549</strain>
    </source>
</reference>
<evidence type="ECO:0000313" key="4">
    <source>
        <dbReference type="EMBL" id="OJD37618.1"/>
    </source>
</evidence>
<dbReference type="RefSeq" id="XP_020133733.1">
    <property type="nucleotide sequence ID" value="XM_020277875.1"/>
</dbReference>
<dbReference type="Pfam" id="PF23544">
    <property type="entry name" value="AtuA_ferredoxin"/>
    <property type="match status" value="1"/>
</dbReference>
<protein>
    <recommendedName>
        <fullName evidence="6">Duf1446 domain-containing protein</fullName>
    </recommendedName>
</protein>
<sequence length="614" mass="67246">MPESRPIRIGGCSGSSVDRRDAMRLFAANHQSDPVDVIIGDWMSEANMTTKGSMKTAASGNAYEASFLEALEPALPNLARHKIKVAVNAGASDTEKLSQVVTKLVKSKGLDLKVAWISGDEVLPAVQKSLELGNSQFENIYTGETLKDWKFKPIYAQAYLGGMGIAAAFANGADIVICGRVADASPIIGSAFWWHNWKRTDLDQLANAFVAGHLIECSNYVCGGNYTGFKALEDKGWDDIGYPIAEVSSEGGVVITKSQGSGGEVSTNTCSSQLLYEIQGPWYFNSDVTALLDSVWFEQLTTDRVALHGVKSAPPPPTTKVGLTAHGGYQAEFHWFMVGLDIAAKARMMERQTRKQLGPARLQRLSKLTFTLHGTAAENPTSQAAATVDLRVLAQAPVAEALAPQHFVRPCIDPIMQGYPGATPHLDLRMAFPRPIHEYYVTLLPQADVLHRVHLPWRGGGGETLDVPPPPQTRVWDKRQPSQPVTTGGTMDPATAFGKTVRGPLGWLVHARSGDKGSDCNVGFWVRHQDEWDWLRGLLSVAKMEELLADEFKGKPIDRFELPNMRAVHFLLHEHLDRGVSCSGTYDVLGKNVAEFLRARHVDLPVRFLERGML</sequence>
<dbReference type="InterPro" id="IPR010839">
    <property type="entry name" value="AtuA_N"/>
</dbReference>
<evidence type="ECO:0000259" key="2">
    <source>
        <dbReference type="Pfam" id="PF07287"/>
    </source>
</evidence>
<name>A0A1J9RBT9_9PEZI</name>
<dbReference type="OrthoDB" id="10265871at2759"/>
<accession>A0A1J9RBT9</accession>
<gene>
    <name evidence="4" type="ORF">BKCO1_6000222</name>
</gene>
<dbReference type="Proteomes" id="UP000183809">
    <property type="component" value="Unassembled WGS sequence"/>
</dbReference>
<dbReference type="InterPro" id="IPR056362">
    <property type="entry name" value="AtuA-like_ferredoxin_dom"/>
</dbReference>
<evidence type="ECO:0008006" key="6">
    <source>
        <dbReference type="Google" id="ProtNLM"/>
    </source>
</evidence>
<feature type="domain" description="AtuA-like ferredoxin-fold" evidence="3">
    <location>
        <begin position="505"/>
        <end position="602"/>
    </location>
</feature>
<dbReference type="GeneID" id="31018136"/>
<organism evidence="4 5">
    <name type="scientific">Diplodia corticola</name>
    <dbReference type="NCBI Taxonomy" id="236234"/>
    <lineage>
        <taxon>Eukaryota</taxon>
        <taxon>Fungi</taxon>
        <taxon>Dikarya</taxon>
        <taxon>Ascomycota</taxon>
        <taxon>Pezizomycotina</taxon>
        <taxon>Dothideomycetes</taxon>
        <taxon>Dothideomycetes incertae sedis</taxon>
        <taxon>Botryosphaeriales</taxon>
        <taxon>Botryosphaeriaceae</taxon>
        <taxon>Diplodia</taxon>
    </lineage>
</organism>
<feature type="domain" description="Acyclic terpene utilisation N-terminal" evidence="2">
    <location>
        <begin position="7"/>
        <end position="455"/>
    </location>
</feature>
<dbReference type="AlphaFoldDB" id="A0A1J9RBT9"/>
<dbReference type="PANTHER" id="PTHR47585:SF2">
    <property type="entry name" value="DUF1446 DOMAIN PROTEIN (AFU_ORTHOLOGUE AFUA_6G11420)"/>
    <property type="match status" value="1"/>
</dbReference>
<evidence type="ECO:0000256" key="1">
    <source>
        <dbReference type="SAM" id="MobiDB-lite"/>
    </source>
</evidence>
<proteinExistence type="predicted"/>
<evidence type="ECO:0000259" key="3">
    <source>
        <dbReference type="Pfam" id="PF23544"/>
    </source>
</evidence>